<evidence type="ECO:0000313" key="3">
    <source>
        <dbReference type="Proteomes" id="UP000726737"/>
    </source>
</evidence>
<evidence type="ECO:0008006" key="4">
    <source>
        <dbReference type="Google" id="ProtNLM"/>
    </source>
</evidence>
<comment type="caution">
    <text evidence="2">The sequence shown here is derived from an EMBL/GenBank/DDBJ whole genome shotgun (WGS) entry which is preliminary data.</text>
</comment>
<feature type="transmembrane region" description="Helical" evidence="1">
    <location>
        <begin position="12"/>
        <end position="31"/>
    </location>
</feature>
<organism evidence="2 3">
    <name type="scientific">Mortierella polycephala</name>
    <dbReference type="NCBI Taxonomy" id="41804"/>
    <lineage>
        <taxon>Eukaryota</taxon>
        <taxon>Fungi</taxon>
        <taxon>Fungi incertae sedis</taxon>
        <taxon>Mucoromycota</taxon>
        <taxon>Mortierellomycotina</taxon>
        <taxon>Mortierellomycetes</taxon>
        <taxon>Mortierellales</taxon>
        <taxon>Mortierellaceae</taxon>
        <taxon>Mortierella</taxon>
    </lineage>
</organism>
<accession>A0A9P6TZ04</accession>
<gene>
    <name evidence="2" type="ORF">BG011_007210</name>
</gene>
<dbReference type="AlphaFoldDB" id="A0A9P6TZ04"/>
<reference evidence="2" key="1">
    <citation type="journal article" date="2020" name="Fungal Divers.">
        <title>Resolving the Mortierellaceae phylogeny through synthesis of multi-gene phylogenetics and phylogenomics.</title>
        <authorList>
            <person name="Vandepol N."/>
            <person name="Liber J."/>
            <person name="Desiro A."/>
            <person name="Na H."/>
            <person name="Kennedy M."/>
            <person name="Barry K."/>
            <person name="Grigoriev I.V."/>
            <person name="Miller A.N."/>
            <person name="O'Donnell K."/>
            <person name="Stajich J.E."/>
            <person name="Bonito G."/>
        </authorList>
    </citation>
    <scope>NUCLEOTIDE SEQUENCE</scope>
    <source>
        <strain evidence="2">KOD948</strain>
    </source>
</reference>
<evidence type="ECO:0000313" key="2">
    <source>
        <dbReference type="EMBL" id="KAG0252078.1"/>
    </source>
</evidence>
<feature type="transmembrane region" description="Helical" evidence="1">
    <location>
        <begin position="174"/>
        <end position="195"/>
    </location>
</feature>
<name>A0A9P6TZ04_9FUNG</name>
<feature type="transmembrane region" description="Helical" evidence="1">
    <location>
        <begin position="202"/>
        <end position="222"/>
    </location>
</feature>
<sequence length="375" mass="42528">MTHTHSAGHWYMLLACCSFHLTYFYLVKFFVPYIAMDRRRLAWVLTFTTALIISVVAPCVTFGSMGTTFSDPLISPHSVHSLPSHSPLLNDINESFGFLRRYDIVFRPTPEPVMNIHQEPMVPYVVQDQGLVEPDSDTDFGAESDTISSGSTSSLSFGQSRWFFDMRYAPSDSLGGQGLVIFFVAYLLTDLLIGLLHYREKISFFAGWFHHTLYIMFCFYTIQTGQSHIFASFFIIEVPTAIMGLGQLHKPLRSDMLFSASFICFRIVYDFALTHEMVVNRSDIPITLKGAMLFKSLMHFKFLADLIKQQIRLRSNKSVERKSTDISTAASTKTMGECCQSIEQEEAILRTSHSVNGSRVKHRITSAAHPSQKMQ</sequence>
<keyword evidence="3" id="KW-1185">Reference proteome</keyword>
<evidence type="ECO:0000256" key="1">
    <source>
        <dbReference type="SAM" id="Phobius"/>
    </source>
</evidence>
<keyword evidence="1" id="KW-0472">Membrane</keyword>
<feature type="transmembrane region" description="Helical" evidence="1">
    <location>
        <begin position="43"/>
        <end position="63"/>
    </location>
</feature>
<proteinExistence type="predicted"/>
<dbReference type="EMBL" id="JAAAJA010000547">
    <property type="protein sequence ID" value="KAG0252078.1"/>
    <property type="molecule type" value="Genomic_DNA"/>
</dbReference>
<protein>
    <recommendedName>
        <fullName evidence="4">TLC domain-containing protein</fullName>
    </recommendedName>
</protein>
<dbReference type="OrthoDB" id="341353at2759"/>
<keyword evidence="1" id="KW-0812">Transmembrane</keyword>
<dbReference type="Proteomes" id="UP000726737">
    <property type="component" value="Unassembled WGS sequence"/>
</dbReference>
<keyword evidence="1" id="KW-1133">Transmembrane helix</keyword>